<dbReference type="AlphaFoldDB" id="A0AAP6JDM2"/>
<gene>
    <name evidence="2" type="ORF">VCB98_02020</name>
</gene>
<feature type="region of interest" description="Disordered" evidence="1">
    <location>
        <begin position="79"/>
        <end position="98"/>
    </location>
</feature>
<accession>A0AAP6JDM2</accession>
<keyword evidence="3" id="KW-1185">Reference proteome</keyword>
<dbReference type="InterPro" id="IPR022090">
    <property type="entry name" value="DUF3634"/>
</dbReference>
<dbReference type="Pfam" id="PF12321">
    <property type="entry name" value="DUF3634"/>
    <property type="match status" value="1"/>
</dbReference>
<reference evidence="2 3" key="1">
    <citation type="submission" date="2023-12" db="EMBL/GenBank/DDBJ databases">
        <title>Whole-genome sequencing of halo(alkali)philic microorganisms from hypersaline lakes.</title>
        <authorList>
            <person name="Sorokin D.Y."/>
            <person name="Merkel A.Y."/>
            <person name="Messina E."/>
            <person name="Yakimov M."/>
        </authorList>
    </citation>
    <scope>NUCLEOTIDE SEQUENCE [LARGE SCALE GENOMIC DNA]</scope>
    <source>
        <strain evidence="2 3">AB-CW1</strain>
    </source>
</reference>
<name>A0AAP6JDM2_9GAMM</name>
<feature type="compositionally biased region" description="Gly residues" evidence="1">
    <location>
        <begin position="89"/>
        <end position="98"/>
    </location>
</feature>
<evidence type="ECO:0000313" key="2">
    <source>
        <dbReference type="EMBL" id="MEA5444591.1"/>
    </source>
</evidence>
<dbReference type="Proteomes" id="UP001302316">
    <property type="component" value="Unassembled WGS sequence"/>
</dbReference>
<sequence>MSARLSIWARLAGVRGRIRFRDGSISEARGQLSPGFLAACRDIARLHRVSVGRVDVMGQGRRQHLRFSRDLPAGARQAISNVWTPPPSGGGGGMRAAG</sequence>
<comment type="caution">
    <text evidence="2">The sequence shown here is derived from an EMBL/GenBank/DDBJ whole genome shotgun (WGS) entry which is preliminary data.</text>
</comment>
<dbReference type="EMBL" id="JAYGII010000002">
    <property type="protein sequence ID" value="MEA5444591.1"/>
    <property type="molecule type" value="Genomic_DNA"/>
</dbReference>
<evidence type="ECO:0000256" key="1">
    <source>
        <dbReference type="SAM" id="MobiDB-lite"/>
    </source>
</evidence>
<proteinExistence type="predicted"/>
<evidence type="ECO:0000313" key="3">
    <source>
        <dbReference type="Proteomes" id="UP001302316"/>
    </source>
</evidence>
<dbReference type="RefSeq" id="WP_346049948.1">
    <property type="nucleotide sequence ID" value="NZ_JAYGII010000002.1"/>
</dbReference>
<organism evidence="2 3">
    <name type="scientific">Natronospira elongata</name>
    <dbReference type="NCBI Taxonomy" id="3110268"/>
    <lineage>
        <taxon>Bacteria</taxon>
        <taxon>Pseudomonadati</taxon>
        <taxon>Pseudomonadota</taxon>
        <taxon>Gammaproteobacteria</taxon>
        <taxon>Natronospirales</taxon>
        <taxon>Natronospiraceae</taxon>
        <taxon>Natronospira</taxon>
    </lineage>
</organism>
<protein>
    <submittedName>
        <fullName evidence="2">DUF3634 family protein</fullName>
    </submittedName>
</protein>